<reference evidence="1 2" key="1">
    <citation type="journal article" date="2016" name="Antonie Van Leeuwenhoek">
        <title>Photobacterium sanguinicancri sp. nov. isolated from marine animals.</title>
        <authorList>
            <person name="Gomez-Gil B."/>
            <person name="Roque A."/>
            <person name="Rotllant G."/>
            <person name="Romalde J.L."/>
            <person name="Doce A."/>
            <person name="Eggermont M."/>
            <person name="Defoirdt T."/>
        </authorList>
    </citation>
    <scope>NUCLEOTIDE SEQUENCE [LARGE SCALE GENOMIC DNA]</scope>
    <source>
        <strain evidence="1 2">CAIM 1827</strain>
    </source>
</reference>
<dbReference type="EMBL" id="NOIF01000440">
    <property type="protein sequence ID" value="OZS41304.1"/>
    <property type="molecule type" value="Genomic_DNA"/>
</dbReference>
<evidence type="ECO:0000313" key="2">
    <source>
        <dbReference type="Proteomes" id="UP000215999"/>
    </source>
</evidence>
<organism evidence="1 2">
    <name type="scientific">Photobacterium sanguinicancri</name>
    <dbReference type="NCBI Taxonomy" id="875932"/>
    <lineage>
        <taxon>Bacteria</taxon>
        <taxon>Pseudomonadati</taxon>
        <taxon>Pseudomonadota</taxon>
        <taxon>Gammaproteobacteria</taxon>
        <taxon>Vibrionales</taxon>
        <taxon>Vibrionaceae</taxon>
        <taxon>Photobacterium</taxon>
    </lineage>
</organism>
<evidence type="ECO:0000313" key="1">
    <source>
        <dbReference type="EMBL" id="OZS41304.1"/>
    </source>
</evidence>
<protein>
    <submittedName>
        <fullName evidence="1">LPS chain length-determining protein</fullName>
    </submittedName>
</protein>
<gene>
    <name evidence="1" type="ORF">ASV53_24480</name>
</gene>
<accession>A0ABX4FQQ4</accession>
<name>A0ABX4FQQ4_9GAMM</name>
<proteinExistence type="predicted"/>
<dbReference type="Gene3D" id="1.10.287.210">
    <property type="match status" value="1"/>
</dbReference>
<dbReference type="Proteomes" id="UP000215999">
    <property type="component" value="Unassembled WGS sequence"/>
</dbReference>
<sequence length="117" mass="12985">MTVQSTTKTGSYTLFSQYVDYVSILVFKDSFANLTTMTNAKKNELEQKLAIFEQQARNYLNVETQRTQMALEIAQAAQLSAPVENLTDKDFSIQLGAKALSAKAKILSKVNDLGIID</sequence>
<feature type="non-terminal residue" evidence="1">
    <location>
        <position position="117"/>
    </location>
</feature>
<dbReference type="SUPFAM" id="SSF160355">
    <property type="entry name" value="Bacterial polysaccharide co-polymerase-like"/>
    <property type="match status" value="1"/>
</dbReference>
<keyword evidence="2" id="KW-1185">Reference proteome</keyword>
<comment type="caution">
    <text evidence="1">The sequence shown here is derived from an EMBL/GenBank/DDBJ whole genome shotgun (WGS) entry which is preliminary data.</text>
</comment>